<name>S2D7G5_INDAL</name>
<organism evidence="1 2">
    <name type="scientific">Indibacter alkaliphilus (strain CCUG 57479 / KCTC 22604 / LW1)</name>
    <dbReference type="NCBI Taxonomy" id="1189612"/>
    <lineage>
        <taxon>Bacteria</taxon>
        <taxon>Pseudomonadati</taxon>
        <taxon>Bacteroidota</taxon>
        <taxon>Cytophagia</taxon>
        <taxon>Cytophagales</taxon>
        <taxon>Cyclobacteriaceae</taxon>
    </lineage>
</organism>
<dbReference type="EMBL" id="ALWO02000040">
    <property type="protein sequence ID" value="EOZ95147.1"/>
    <property type="molecule type" value="Genomic_DNA"/>
</dbReference>
<keyword evidence="2" id="KW-1185">Reference proteome</keyword>
<evidence type="ECO:0000313" key="1">
    <source>
        <dbReference type="EMBL" id="EOZ95147.1"/>
    </source>
</evidence>
<protein>
    <submittedName>
        <fullName evidence="1">Uncharacterized protein</fullName>
    </submittedName>
</protein>
<dbReference type="AlphaFoldDB" id="S2D7G5"/>
<proteinExistence type="predicted"/>
<gene>
    <name evidence="1" type="ORF">A33Q_3352</name>
</gene>
<evidence type="ECO:0000313" key="2">
    <source>
        <dbReference type="Proteomes" id="UP000006073"/>
    </source>
</evidence>
<dbReference type="Proteomes" id="UP000006073">
    <property type="component" value="Unassembled WGS sequence"/>
</dbReference>
<comment type="caution">
    <text evidence="1">The sequence shown here is derived from an EMBL/GenBank/DDBJ whole genome shotgun (WGS) entry which is preliminary data.</text>
</comment>
<reference evidence="1 2" key="1">
    <citation type="journal article" date="2013" name="Genome Announc.">
        <title>Draft Genome Sequence of Indibacter alkaliphilus Strain LW1T, Isolated from Lonar Lake, a Haloalkaline Lake in the Buldana District of Maharashtra, India.</title>
        <authorList>
            <person name="Singh A."/>
            <person name="Kumar Jangir P."/>
            <person name="Sharma R."/>
            <person name="Singh A."/>
            <person name="Kumar Pinnaka A."/>
            <person name="Shivaji S."/>
        </authorList>
    </citation>
    <scope>NUCLEOTIDE SEQUENCE [LARGE SCALE GENOMIC DNA]</scope>
    <source>
        <strain evidence="2">CCUG 57479 / KCTC 22604 / LW1</strain>
    </source>
</reference>
<sequence>MSKVSDDLTFGVLKTPKVFFCNHGYSQIDTDKVSHFWNWGMMIL</sequence>
<accession>S2D7G5</accession>